<evidence type="ECO:0000259" key="2">
    <source>
        <dbReference type="Pfam" id="PF19266"/>
    </source>
</evidence>
<dbReference type="OrthoDB" id="9815939at2"/>
<proteinExistence type="predicted"/>
<dbReference type="InterPro" id="IPR045361">
    <property type="entry name" value="CIS_tube_prot_N"/>
</dbReference>
<evidence type="ECO:0000313" key="3">
    <source>
        <dbReference type="EMBL" id="KYC42249.1"/>
    </source>
</evidence>
<dbReference type="EMBL" id="ANNX02000020">
    <property type="protein sequence ID" value="KYC42249.1"/>
    <property type="molecule type" value="Genomic_DNA"/>
</dbReference>
<accession>A0A139XC31</accession>
<protein>
    <recommendedName>
        <fullName evidence="2">Contractile injection system tube protein N-terminal domain-containing protein</fullName>
    </recommendedName>
</protein>
<organism evidence="3 4">
    <name type="scientific">Scytonema hofmannii PCC 7110</name>
    <dbReference type="NCBI Taxonomy" id="128403"/>
    <lineage>
        <taxon>Bacteria</taxon>
        <taxon>Bacillati</taxon>
        <taxon>Cyanobacteriota</taxon>
        <taxon>Cyanophyceae</taxon>
        <taxon>Nostocales</taxon>
        <taxon>Scytonemataceae</taxon>
        <taxon>Scytonema</taxon>
    </lineage>
</organism>
<feature type="compositionally biased region" description="Polar residues" evidence="1">
    <location>
        <begin position="158"/>
        <end position="181"/>
    </location>
</feature>
<dbReference type="Pfam" id="PF19266">
    <property type="entry name" value="CIS_tube"/>
    <property type="match status" value="1"/>
</dbReference>
<dbReference type="STRING" id="128403.WA1_19915"/>
<evidence type="ECO:0000256" key="1">
    <source>
        <dbReference type="SAM" id="MobiDB-lite"/>
    </source>
</evidence>
<sequence length="181" mass="20357">MVVNVSGNLVKAQLISKDGVPPIKFMFNPNELIFTRTAEISENSGARTEDKGLPKVSFSHVTAYEVTINQIMFDTYEEGKNVVTKYIEPFKKALEFVSTKERTPIYTFSWGNQVYLRSCFIESLTYKLTMFLPNGTPVRAVIDNLTLKEAEQPKPSGSVGTQNPTNQQRQEPSLTLSHTTK</sequence>
<gene>
    <name evidence="3" type="ORF">WA1_19915</name>
</gene>
<dbReference type="AlphaFoldDB" id="A0A139XC31"/>
<reference evidence="3 4" key="1">
    <citation type="journal article" date="2013" name="Genome Biol. Evol.">
        <title>Genomes of Stigonematalean cyanobacteria (subsection V) and the evolution of oxygenic photosynthesis from prokaryotes to plastids.</title>
        <authorList>
            <person name="Dagan T."/>
            <person name="Roettger M."/>
            <person name="Stucken K."/>
            <person name="Landan G."/>
            <person name="Koch R."/>
            <person name="Major P."/>
            <person name="Gould S.B."/>
            <person name="Goremykin V.V."/>
            <person name="Rippka R."/>
            <person name="Tandeau de Marsac N."/>
            <person name="Gugger M."/>
            <person name="Lockhart P.J."/>
            <person name="Allen J.F."/>
            <person name="Brune I."/>
            <person name="Maus I."/>
            <person name="Puhler A."/>
            <person name="Martin W.F."/>
        </authorList>
    </citation>
    <scope>NUCLEOTIDE SEQUENCE [LARGE SCALE GENOMIC DNA]</scope>
    <source>
        <strain evidence="3 4">PCC 7110</strain>
    </source>
</reference>
<comment type="caution">
    <text evidence="3">The sequence shown here is derived from an EMBL/GenBank/DDBJ whole genome shotgun (WGS) entry which is preliminary data.</text>
</comment>
<dbReference type="RefSeq" id="WP_017741801.1">
    <property type="nucleotide sequence ID" value="NZ_KQ976354.1"/>
</dbReference>
<dbReference type="Proteomes" id="UP000076925">
    <property type="component" value="Unassembled WGS sequence"/>
</dbReference>
<evidence type="ECO:0000313" key="4">
    <source>
        <dbReference type="Proteomes" id="UP000076925"/>
    </source>
</evidence>
<keyword evidence="4" id="KW-1185">Reference proteome</keyword>
<feature type="region of interest" description="Disordered" evidence="1">
    <location>
        <begin position="149"/>
        <end position="181"/>
    </location>
</feature>
<feature type="domain" description="Contractile injection system tube protein N-terminal" evidence="2">
    <location>
        <begin position="22"/>
        <end position="153"/>
    </location>
</feature>
<name>A0A139XC31_9CYAN</name>